<dbReference type="Pfam" id="PF18628">
    <property type="entry name" value="P2_N"/>
    <property type="match status" value="1"/>
</dbReference>
<dbReference type="AlphaFoldDB" id="A0A840RB96"/>
<protein>
    <submittedName>
        <fullName evidence="3">Uncharacterized protein</fullName>
    </submittedName>
</protein>
<dbReference type="Gene3D" id="2.60.120.730">
    <property type="match status" value="2"/>
</dbReference>
<dbReference type="EMBL" id="JACHHN010000002">
    <property type="protein sequence ID" value="MBB5190699.1"/>
    <property type="molecule type" value="Genomic_DNA"/>
</dbReference>
<dbReference type="InterPro" id="IPR053751">
    <property type="entry name" value="Viral_Major_Capsid_sf"/>
</dbReference>
<sequence>MVTDPALLTLDLTEIYSRDATGQKIGALSTASGVSAVVLEVDIAATAVAPTLALFAIESAPQALSVVNKLIRYSTNIGAAGKFALTIPFGVVGGSMLKRLWIKSANLTALEIKGNGLTIHDSTKASNEFWQKENRKTPQTGWYVVDFVVDNNQEDHLNTTALASMEINGTFSAAESVVYFGEYTDLLGNL</sequence>
<feature type="domain" description="Viral coat protein P2 C-terminal" evidence="2">
    <location>
        <begin position="67"/>
        <end position="186"/>
    </location>
</feature>
<accession>A0A840RB96</accession>
<dbReference type="InterPro" id="IPR041377">
    <property type="entry name" value="P2_N"/>
</dbReference>
<evidence type="ECO:0000313" key="4">
    <source>
        <dbReference type="Proteomes" id="UP000543030"/>
    </source>
</evidence>
<dbReference type="Pfam" id="PF25513">
    <property type="entry name" value="P2_C"/>
    <property type="match status" value="1"/>
</dbReference>
<keyword evidence="4" id="KW-1185">Reference proteome</keyword>
<reference evidence="3 4" key="1">
    <citation type="submission" date="2020-08" db="EMBL/GenBank/DDBJ databases">
        <title>Genomic Encyclopedia of Type Strains, Phase IV (KMG-IV): sequencing the most valuable type-strain genomes for metagenomic binning, comparative biology and taxonomic classification.</title>
        <authorList>
            <person name="Goeker M."/>
        </authorList>
    </citation>
    <scope>NUCLEOTIDE SEQUENCE [LARGE SCALE GENOMIC DNA]</scope>
    <source>
        <strain evidence="3 4">DSM 18233</strain>
    </source>
</reference>
<evidence type="ECO:0000259" key="1">
    <source>
        <dbReference type="Pfam" id="PF18628"/>
    </source>
</evidence>
<comment type="caution">
    <text evidence="3">The sequence shown here is derived from an EMBL/GenBank/DDBJ whole genome shotgun (WGS) entry which is preliminary data.</text>
</comment>
<feature type="domain" description="Viral coat protein P2 N-terminal" evidence="1">
    <location>
        <begin position="3"/>
        <end position="56"/>
    </location>
</feature>
<proteinExistence type="predicted"/>
<gene>
    <name evidence="3" type="ORF">HNQ50_001421</name>
</gene>
<dbReference type="InterPro" id="IPR057915">
    <property type="entry name" value="P2_C"/>
</dbReference>
<evidence type="ECO:0000259" key="2">
    <source>
        <dbReference type="Pfam" id="PF25513"/>
    </source>
</evidence>
<name>A0A840RB96_9NEIS</name>
<evidence type="ECO:0000313" key="3">
    <source>
        <dbReference type="EMBL" id="MBB5190699.1"/>
    </source>
</evidence>
<dbReference type="Proteomes" id="UP000543030">
    <property type="component" value="Unassembled WGS sequence"/>
</dbReference>
<organism evidence="3 4">
    <name type="scientific">Silvimonas terrae</name>
    <dbReference type="NCBI Taxonomy" id="300266"/>
    <lineage>
        <taxon>Bacteria</taxon>
        <taxon>Pseudomonadati</taxon>
        <taxon>Pseudomonadota</taxon>
        <taxon>Betaproteobacteria</taxon>
        <taxon>Neisseriales</taxon>
        <taxon>Chitinibacteraceae</taxon>
        <taxon>Silvimonas</taxon>
    </lineage>
</organism>